<organism evidence="2 3">
    <name type="scientific">Candidatus Reidiella endopervernicosa</name>
    <dbReference type="NCBI Taxonomy" id="2738883"/>
    <lineage>
        <taxon>Bacteria</taxon>
        <taxon>Pseudomonadati</taxon>
        <taxon>Pseudomonadota</taxon>
        <taxon>Gammaproteobacteria</taxon>
        <taxon>Candidatus Reidiella</taxon>
    </lineage>
</organism>
<dbReference type="EMBL" id="CP054491">
    <property type="protein sequence ID" value="QKQ26579.1"/>
    <property type="molecule type" value="Genomic_DNA"/>
</dbReference>
<name>A0A6N0HW46_9GAMM</name>
<sequence>MVSHSTKQKRGGSRLTTRLLRQLLPAVVVVTALLFDYFDPLLHSRIQHYAFDQLQQLSPAPYDAELPLRVIAIDDESLLHNGQWPWSRDRLSELLDRLTAMGAAVVVLTCSLQNPIAAHPSRRHKIGPCPPS</sequence>
<gene>
    <name evidence="2" type="ORF">HUE57_10035</name>
</gene>
<dbReference type="KEGG" id="rev:HUE57_10035"/>
<proteinExistence type="predicted"/>
<reference evidence="2 3" key="1">
    <citation type="submission" date="2020-05" db="EMBL/GenBank/DDBJ databases">
        <title>Horizontal transmission and recombination maintain forever young bacterial symbiont genomes.</title>
        <authorList>
            <person name="Russell S.L."/>
            <person name="Pepper-Tunick E."/>
            <person name="Svedberg J."/>
            <person name="Byrne A."/>
            <person name="Ruelas Castillo J."/>
            <person name="Vollmers C."/>
            <person name="Beinart R.A."/>
            <person name="Corbett-Detig R."/>
        </authorList>
    </citation>
    <scope>NUCLEOTIDE SEQUENCE [LARGE SCALE GENOMIC DNA]</scope>
    <source>
        <strain evidence="2">Santa_Monica_outfall</strain>
    </source>
</reference>
<dbReference type="Proteomes" id="UP000509658">
    <property type="component" value="Chromosome"/>
</dbReference>
<evidence type="ECO:0000313" key="3">
    <source>
        <dbReference type="Proteomes" id="UP000509658"/>
    </source>
</evidence>
<evidence type="ECO:0000259" key="1">
    <source>
        <dbReference type="Pfam" id="PF05226"/>
    </source>
</evidence>
<dbReference type="Pfam" id="PF05226">
    <property type="entry name" value="CHASE2"/>
    <property type="match status" value="1"/>
</dbReference>
<keyword evidence="3" id="KW-1185">Reference proteome</keyword>
<dbReference type="AlphaFoldDB" id="A0A6N0HW46"/>
<dbReference type="RefSeq" id="WP_174673107.1">
    <property type="nucleotide sequence ID" value="NZ_CP054491.1"/>
</dbReference>
<dbReference type="InterPro" id="IPR007890">
    <property type="entry name" value="CHASE2"/>
</dbReference>
<protein>
    <submittedName>
        <fullName evidence="2">CHASE2 domain-containing protein</fullName>
    </submittedName>
</protein>
<feature type="domain" description="CHASE2" evidence="1">
    <location>
        <begin position="30"/>
        <end position="113"/>
    </location>
</feature>
<accession>A0A6N0HW46</accession>
<evidence type="ECO:0000313" key="2">
    <source>
        <dbReference type="EMBL" id="QKQ26579.1"/>
    </source>
</evidence>